<dbReference type="InterPro" id="IPR044636">
    <property type="entry name" value="RADIALIS-like"/>
</dbReference>
<dbReference type="PROSITE" id="PS51293">
    <property type="entry name" value="SANT"/>
    <property type="match status" value="1"/>
</dbReference>
<dbReference type="Gene3D" id="1.10.10.60">
    <property type="entry name" value="Homeodomain-like"/>
    <property type="match status" value="1"/>
</dbReference>
<dbReference type="PROSITE" id="PS50090">
    <property type="entry name" value="MYB_LIKE"/>
    <property type="match status" value="1"/>
</dbReference>
<feature type="region of interest" description="Disordered" evidence="5">
    <location>
        <begin position="71"/>
        <end position="90"/>
    </location>
</feature>
<organism evidence="8 9">
    <name type="scientific">Hibiscus syriacus</name>
    <name type="common">Rose of Sharon</name>
    <dbReference type="NCBI Taxonomy" id="106335"/>
    <lineage>
        <taxon>Eukaryota</taxon>
        <taxon>Viridiplantae</taxon>
        <taxon>Streptophyta</taxon>
        <taxon>Embryophyta</taxon>
        <taxon>Tracheophyta</taxon>
        <taxon>Spermatophyta</taxon>
        <taxon>Magnoliopsida</taxon>
        <taxon>eudicotyledons</taxon>
        <taxon>Gunneridae</taxon>
        <taxon>Pentapetalae</taxon>
        <taxon>rosids</taxon>
        <taxon>malvids</taxon>
        <taxon>Malvales</taxon>
        <taxon>Malvaceae</taxon>
        <taxon>Malvoideae</taxon>
        <taxon>Hibiscus</taxon>
    </lineage>
</organism>
<gene>
    <name evidence="8" type="ORF">F3Y22_tig00110109pilonHSYRG00005</name>
</gene>
<reference evidence="8" key="1">
    <citation type="submission" date="2019-09" db="EMBL/GenBank/DDBJ databases">
        <title>Draft genome information of white flower Hibiscus syriacus.</title>
        <authorList>
            <person name="Kim Y.-M."/>
        </authorList>
    </citation>
    <scope>NUCLEOTIDE SEQUENCE [LARGE SCALE GENOMIC DNA]</scope>
    <source>
        <strain evidence="8">YM2019G1</strain>
    </source>
</reference>
<dbReference type="InterPro" id="IPR009057">
    <property type="entry name" value="Homeodomain-like_sf"/>
</dbReference>
<sequence>MASSSMSSHGSGSWTAKQNKDFERALAVYDKDSADRWYNVAKAVGGKTAEEVKRHYELLVNDVMKIESGQVPFPNYRTTTGRNSGGKHSHMMKNLKAGLMEKGSCTYVKHR</sequence>
<keyword evidence="3" id="KW-0804">Transcription</keyword>
<name>A0A6A3BLD9_HIBSY</name>
<accession>A0A6A3BLD9</accession>
<keyword evidence="2" id="KW-0805">Transcription regulation</keyword>
<dbReference type="AlphaFoldDB" id="A0A6A3BLD9"/>
<dbReference type="InterPro" id="IPR017884">
    <property type="entry name" value="SANT_dom"/>
</dbReference>
<dbReference type="CDD" id="cd00167">
    <property type="entry name" value="SANT"/>
    <property type="match status" value="1"/>
</dbReference>
<evidence type="ECO:0000256" key="5">
    <source>
        <dbReference type="SAM" id="MobiDB-lite"/>
    </source>
</evidence>
<dbReference type="Pfam" id="PF00249">
    <property type="entry name" value="Myb_DNA-binding"/>
    <property type="match status" value="1"/>
</dbReference>
<dbReference type="SUPFAM" id="SSF46689">
    <property type="entry name" value="Homeodomain-like"/>
    <property type="match status" value="1"/>
</dbReference>
<evidence type="ECO:0000259" key="6">
    <source>
        <dbReference type="PROSITE" id="PS50090"/>
    </source>
</evidence>
<feature type="domain" description="Myb-like" evidence="6">
    <location>
        <begin position="6"/>
        <end position="60"/>
    </location>
</feature>
<keyword evidence="9" id="KW-1185">Reference proteome</keyword>
<dbReference type="GO" id="GO:0003700">
    <property type="term" value="F:DNA-binding transcription factor activity"/>
    <property type="evidence" value="ECO:0007669"/>
    <property type="project" value="InterPro"/>
</dbReference>
<evidence type="ECO:0000256" key="2">
    <source>
        <dbReference type="ARBA" id="ARBA00023015"/>
    </source>
</evidence>
<dbReference type="PANTHER" id="PTHR43952:SF68">
    <property type="entry name" value="PROTEIN RADIALIS-LIKE 1"/>
    <property type="match status" value="1"/>
</dbReference>
<dbReference type="GO" id="GO:0005634">
    <property type="term" value="C:nucleus"/>
    <property type="evidence" value="ECO:0007669"/>
    <property type="project" value="UniProtKB-SubCell"/>
</dbReference>
<evidence type="ECO:0000313" key="9">
    <source>
        <dbReference type="Proteomes" id="UP000436088"/>
    </source>
</evidence>
<comment type="subcellular location">
    <subcellularLocation>
        <location evidence="1">Nucleus</location>
    </subcellularLocation>
</comment>
<feature type="domain" description="SANT" evidence="7">
    <location>
        <begin position="9"/>
        <end position="63"/>
    </location>
</feature>
<dbReference type="FunFam" id="1.10.10.60:FF:000154">
    <property type="entry name" value="Transcription factor SRM1"/>
    <property type="match status" value="1"/>
</dbReference>
<evidence type="ECO:0000256" key="4">
    <source>
        <dbReference type="ARBA" id="ARBA00023242"/>
    </source>
</evidence>
<proteinExistence type="predicted"/>
<keyword evidence="4" id="KW-0539">Nucleus</keyword>
<dbReference type="Proteomes" id="UP000436088">
    <property type="component" value="Unassembled WGS sequence"/>
</dbReference>
<dbReference type="InterPro" id="IPR001005">
    <property type="entry name" value="SANT/Myb"/>
</dbReference>
<evidence type="ECO:0000256" key="1">
    <source>
        <dbReference type="ARBA" id="ARBA00004123"/>
    </source>
</evidence>
<dbReference type="SMART" id="SM00717">
    <property type="entry name" value="SANT"/>
    <property type="match status" value="1"/>
</dbReference>
<evidence type="ECO:0000259" key="7">
    <source>
        <dbReference type="PROSITE" id="PS51293"/>
    </source>
</evidence>
<evidence type="ECO:0000313" key="8">
    <source>
        <dbReference type="EMBL" id="KAE8716681.1"/>
    </source>
</evidence>
<dbReference type="PANTHER" id="PTHR43952">
    <property type="entry name" value="MYB FAMILY TRANSCRIPTION FACTOR-RELATED"/>
    <property type="match status" value="1"/>
</dbReference>
<comment type="caution">
    <text evidence="8">The sequence shown here is derived from an EMBL/GenBank/DDBJ whole genome shotgun (WGS) entry which is preliminary data.</text>
</comment>
<evidence type="ECO:0000256" key="3">
    <source>
        <dbReference type="ARBA" id="ARBA00023163"/>
    </source>
</evidence>
<protein>
    <submittedName>
        <fullName evidence="8">Protein RADIALIS-like 1</fullName>
    </submittedName>
</protein>
<dbReference type="EMBL" id="VEPZ02000842">
    <property type="protein sequence ID" value="KAE8716681.1"/>
    <property type="molecule type" value="Genomic_DNA"/>
</dbReference>